<organism evidence="2">
    <name type="scientific">Sinorhizobium medicae</name>
    <dbReference type="NCBI Taxonomy" id="110321"/>
    <lineage>
        <taxon>Bacteria</taxon>
        <taxon>Pseudomonadati</taxon>
        <taxon>Pseudomonadota</taxon>
        <taxon>Alphaproteobacteria</taxon>
        <taxon>Hyphomicrobiales</taxon>
        <taxon>Rhizobiaceae</taxon>
        <taxon>Sinorhizobium/Ensifer group</taxon>
        <taxon>Sinorhizobium</taxon>
    </lineage>
</organism>
<feature type="region of interest" description="Disordered" evidence="1">
    <location>
        <begin position="38"/>
        <end position="60"/>
    </location>
</feature>
<gene>
    <name evidence="2" type="ORF">EMEDMD4_500107</name>
</gene>
<name>A0A508X3P5_9HYPH</name>
<protein>
    <submittedName>
        <fullName evidence="2">Uncharacterized protein</fullName>
    </submittedName>
</protein>
<sequence>MLMSVPVASADCAWSGMRKGGRFSARIPRLNSLEEIGADTGDTAHAPQPSMRCRMKRKKT</sequence>
<reference evidence="2" key="1">
    <citation type="submission" date="2019-06" db="EMBL/GenBank/DDBJ databases">
        <authorList>
            <person name="Le Quere A."/>
            <person name="Colella S."/>
        </authorList>
    </citation>
    <scope>NUCLEOTIDE SEQUENCE</scope>
    <source>
        <strain evidence="2">EmedicaeMD41</strain>
    </source>
</reference>
<evidence type="ECO:0000313" key="2">
    <source>
        <dbReference type="EMBL" id="VTZ63551.1"/>
    </source>
</evidence>
<dbReference type="Proteomes" id="UP000507954">
    <property type="component" value="Unassembled WGS sequence"/>
</dbReference>
<accession>A0A508X3P5</accession>
<evidence type="ECO:0000256" key="1">
    <source>
        <dbReference type="SAM" id="MobiDB-lite"/>
    </source>
</evidence>
<dbReference type="AlphaFoldDB" id="A0A508X3P5"/>
<proteinExistence type="predicted"/>
<dbReference type="EMBL" id="CABFNB010000118">
    <property type="protein sequence ID" value="VTZ63551.1"/>
    <property type="molecule type" value="Genomic_DNA"/>
</dbReference>